<evidence type="ECO:0000313" key="5">
    <source>
        <dbReference type="Proteomes" id="UP000238206"/>
    </source>
</evidence>
<organism evidence="4 5">
    <name type="scientific">Burkholderia cepacia</name>
    <name type="common">Pseudomonas cepacia</name>
    <dbReference type="NCBI Taxonomy" id="292"/>
    <lineage>
        <taxon>Bacteria</taxon>
        <taxon>Pseudomonadati</taxon>
        <taxon>Pseudomonadota</taxon>
        <taxon>Betaproteobacteria</taxon>
        <taxon>Burkholderiales</taxon>
        <taxon>Burkholderiaceae</taxon>
        <taxon>Burkholderia</taxon>
        <taxon>Burkholderia cepacia complex</taxon>
    </lineage>
</organism>
<name>A0A2S8HYV7_BURCE</name>
<protein>
    <submittedName>
        <fullName evidence="4">Peptidase</fullName>
    </submittedName>
</protein>
<dbReference type="InterPro" id="IPR050728">
    <property type="entry name" value="Zinc_Metalloprotease_M4"/>
</dbReference>
<evidence type="ECO:0000256" key="2">
    <source>
        <dbReference type="SAM" id="SignalP"/>
    </source>
</evidence>
<feature type="signal peptide" evidence="2">
    <location>
        <begin position="1"/>
        <end position="26"/>
    </location>
</feature>
<evidence type="ECO:0000313" key="4">
    <source>
        <dbReference type="EMBL" id="PQP07302.1"/>
    </source>
</evidence>
<feature type="compositionally biased region" description="Basic and acidic residues" evidence="1">
    <location>
        <begin position="43"/>
        <end position="52"/>
    </location>
</feature>
<reference evidence="4 5" key="1">
    <citation type="submission" date="2018-02" db="EMBL/GenBank/DDBJ databases">
        <title>Draft genome sequencing of Burkholderia cepacia Y14-15.</title>
        <authorList>
            <person name="Zheng B.-X."/>
        </authorList>
    </citation>
    <scope>NUCLEOTIDE SEQUENCE [LARGE SCALE GENOMIC DNA]</scope>
    <source>
        <strain evidence="4 5">Y14-15</strain>
    </source>
</reference>
<keyword evidence="2" id="KW-0732">Signal</keyword>
<evidence type="ECO:0000259" key="3">
    <source>
        <dbReference type="Pfam" id="PF03413"/>
    </source>
</evidence>
<feature type="region of interest" description="Disordered" evidence="1">
    <location>
        <begin position="32"/>
        <end position="61"/>
    </location>
</feature>
<comment type="caution">
    <text evidence="4">The sequence shown here is derived from an EMBL/GenBank/DDBJ whole genome shotgun (WGS) entry which is preliminary data.</text>
</comment>
<dbReference type="PANTHER" id="PTHR33794">
    <property type="entry name" value="BACILLOLYSIN"/>
    <property type="match status" value="1"/>
</dbReference>
<sequence>MTGSRAFFVRATILTLLTSPVPSVMAKMAGPPTSADSLIRMPKPSDKTDEQLRGNGGHPMLTTSYVGRPGEPVMTARAFLVAQPERFGLTSTQAARLRLVARRDEAEFSVVRFEKIIDDLPIYGGDIAITVLNEGRVLYTANQSIQKLDASLVKHRPVDRQQALDRARAYLGSTTLKPVAARLVAFIDADGAHPAWKIQLVQRGQPSGDWELLVDAVSGDVLRAEDRALRTRARGLVFNPDPLSSSRSHYGAAGLVDDADRNTPQLTRAQFPAIFPAGKENGHHQLAGPYAVCTDFEPPYDSACPIAKTSMLYFDRSHVSFEAVNAYYHLTSYLDYVNRTLGVKAAPYQYAGGLQFDPHGLDGADNSHYIPSTGQLAFGQGGVDDAEDADVIVHELGHALHDWLTEGRLSNAEGLSEGLGDYLAAGYSRDMNQWQPSDPQYHWVMNWDGHNEFWAGRVTNWHLGRRYQEDVRRASLHEAGQYWSSCNLAARDAIGGVAMDRAVLKGIAMTHSDSNQREAAQAVVSAAVAMRYPQAHINALLHAYNVTCSYRVEAPTTTL</sequence>
<dbReference type="Proteomes" id="UP000238206">
    <property type="component" value="Unassembled WGS sequence"/>
</dbReference>
<proteinExistence type="predicted"/>
<dbReference type="PANTHER" id="PTHR33794:SF1">
    <property type="entry name" value="BACILLOLYSIN"/>
    <property type="match status" value="1"/>
</dbReference>
<accession>A0A2S8HYV7</accession>
<feature type="domain" description="PepSY" evidence="3">
    <location>
        <begin position="158"/>
        <end position="224"/>
    </location>
</feature>
<dbReference type="Pfam" id="PF03413">
    <property type="entry name" value="PepSY"/>
    <property type="match status" value="1"/>
</dbReference>
<dbReference type="EMBL" id="PUIQ01000119">
    <property type="protein sequence ID" value="PQP07302.1"/>
    <property type="molecule type" value="Genomic_DNA"/>
</dbReference>
<dbReference type="SUPFAM" id="SSF55486">
    <property type="entry name" value="Metalloproteases ('zincins'), catalytic domain"/>
    <property type="match status" value="1"/>
</dbReference>
<feature type="chain" id="PRO_5015722957" evidence="2">
    <location>
        <begin position="27"/>
        <end position="559"/>
    </location>
</feature>
<evidence type="ECO:0000256" key="1">
    <source>
        <dbReference type="SAM" id="MobiDB-lite"/>
    </source>
</evidence>
<gene>
    <name evidence="4" type="ORF">C5615_37940</name>
</gene>
<dbReference type="AlphaFoldDB" id="A0A2S8HYV7"/>
<dbReference type="InterPro" id="IPR025711">
    <property type="entry name" value="PepSY"/>
</dbReference>